<keyword evidence="7" id="KW-1185">Reference proteome</keyword>
<accession>A0A3R9N8U6</accession>
<dbReference type="OrthoDB" id="9794313at2"/>
<dbReference type="InterPro" id="IPR036995">
    <property type="entry name" value="MPG_sf"/>
</dbReference>
<dbReference type="GO" id="GO:0006284">
    <property type="term" value="P:base-excision repair"/>
    <property type="evidence" value="ECO:0007669"/>
    <property type="project" value="InterPro"/>
</dbReference>
<protein>
    <recommendedName>
        <fullName evidence="5">Putative 3-methyladenine DNA glycosylase</fullName>
        <ecNumber evidence="5">3.2.2.-</ecNumber>
    </recommendedName>
</protein>
<dbReference type="CDD" id="cd00540">
    <property type="entry name" value="AAG"/>
    <property type="match status" value="1"/>
</dbReference>
<comment type="caution">
    <text evidence="6">The sequence shown here is derived from an EMBL/GenBank/DDBJ whole genome shotgun (WGS) entry which is preliminary data.</text>
</comment>
<evidence type="ECO:0000256" key="4">
    <source>
        <dbReference type="ARBA" id="ARBA00023204"/>
    </source>
</evidence>
<dbReference type="HAMAP" id="MF_00527">
    <property type="entry name" value="3MGH"/>
    <property type="match status" value="1"/>
</dbReference>
<dbReference type="Proteomes" id="UP000273500">
    <property type="component" value="Unassembled WGS sequence"/>
</dbReference>
<proteinExistence type="inferred from homology"/>
<evidence type="ECO:0000256" key="2">
    <source>
        <dbReference type="ARBA" id="ARBA00022763"/>
    </source>
</evidence>
<sequence length="202" mass="21937">MSTLPPAFYRRPDPVQIARELLGKHVYSCLDGQLTGGRIVETEAYSHEGDDSMQLHLKRRGTHGRALHESGGRAYLYQVYNRHTLFNISTNAAEKPDTVLIRAVEPLVGLDVMAARRGGLAPDSPKLTAGPGLFTQAFGITPALSGTDLQGPVLWLTDEGDTIADADIVASPRVGLAYAGETAATLPWRFRIKDSKWTSPVK</sequence>
<comment type="similarity">
    <text evidence="1 5">Belongs to the DNA glycosylase MPG family.</text>
</comment>
<name>A0A3R9N8U6_9BACT</name>
<reference evidence="6 7" key="1">
    <citation type="submission" date="2018-12" db="EMBL/GenBank/DDBJ databases">
        <authorList>
            <person name="Feng G."/>
            <person name="Zhu H."/>
        </authorList>
    </citation>
    <scope>NUCLEOTIDE SEQUENCE [LARGE SCALE GENOMIC DNA]</scope>
    <source>
        <strain evidence="6 7">KCTC 12533</strain>
    </source>
</reference>
<keyword evidence="3 5" id="KW-0378">Hydrolase</keyword>
<dbReference type="InterPro" id="IPR003180">
    <property type="entry name" value="MPG"/>
</dbReference>
<dbReference type="GO" id="GO:0003905">
    <property type="term" value="F:alkylbase DNA N-glycosylase activity"/>
    <property type="evidence" value="ECO:0007669"/>
    <property type="project" value="InterPro"/>
</dbReference>
<evidence type="ECO:0000256" key="1">
    <source>
        <dbReference type="ARBA" id="ARBA00009232"/>
    </source>
</evidence>
<dbReference type="NCBIfam" id="TIGR00567">
    <property type="entry name" value="3mg"/>
    <property type="match status" value="1"/>
</dbReference>
<evidence type="ECO:0000313" key="7">
    <source>
        <dbReference type="Proteomes" id="UP000273500"/>
    </source>
</evidence>
<dbReference type="Gene3D" id="3.10.300.10">
    <property type="entry name" value="Methylpurine-DNA glycosylase (MPG)"/>
    <property type="match status" value="1"/>
</dbReference>
<dbReference type="EMBL" id="RWIT01000001">
    <property type="protein sequence ID" value="RSK51155.1"/>
    <property type="molecule type" value="Genomic_DNA"/>
</dbReference>
<keyword evidence="4 5" id="KW-0234">DNA repair</keyword>
<dbReference type="SUPFAM" id="SSF50486">
    <property type="entry name" value="FMT C-terminal domain-like"/>
    <property type="match status" value="1"/>
</dbReference>
<dbReference type="GO" id="GO:0003677">
    <property type="term" value="F:DNA binding"/>
    <property type="evidence" value="ECO:0007669"/>
    <property type="project" value="InterPro"/>
</dbReference>
<keyword evidence="2 5" id="KW-0227">DNA damage</keyword>
<evidence type="ECO:0000313" key="6">
    <source>
        <dbReference type="EMBL" id="RSK51155.1"/>
    </source>
</evidence>
<evidence type="ECO:0000256" key="3">
    <source>
        <dbReference type="ARBA" id="ARBA00022801"/>
    </source>
</evidence>
<dbReference type="InterPro" id="IPR011034">
    <property type="entry name" value="Formyl_transferase-like_C_sf"/>
</dbReference>
<dbReference type="PANTHER" id="PTHR10429">
    <property type="entry name" value="DNA-3-METHYLADENINE GLYCOSYLASE"/>
    <property type="match status" value="1"/>
</dbReference>
<dbReference type="PANTHER" id="PTHR10429:SF0">
    <property type="entry name" value="DNA-3-METHYLADENINE GLYCOSYLASE"/>
    <property type="match status" value="1"/>
</dbReference>
<dbReference type="AlphaFoldDB" id="A0A3R9N8U6"/>
<dbReference type="RefSeq" id="WP_125417633.1">
    <property type="nucleotide sequence ID" value="NZ_RWIT01000001.1"/>
</dbReference>
<dbReference type="EC" id="3.2.2.-" evidence="5"/>
<organism evidence="6 7">
    <name type="scientific">Hymenobacter rigui</name>
    <dbReference type="NCBI Taxonomy" id="334424"/>
    <lineage>
        <taxon>Bacteria</taxon>
        <taxon>Pseudomonadati</taxon>
        <taxon>Bacteroidota</taxon>
        <taxon>Cytophagia</taxon>
        <taxon>Cytophagales</taxon>
        <taxon>Hymenobacteraceae</taxon>
        <taxon>Hymenobacter</taxon>
    </lineage>
</organism>
<dbReference type="Pfam" id="PF02245">
    <property type="entry name" value="Pur_DNA_glyco"/>
    <property type="match status" value="1"/>
</dbReference>
<evidence type="ECO:0000256" key="5">
    <source>
        <dbReference type="HAMAP-Rule" id="MF_00527"/>
    </source>
</evidence>
<gene>
    <name evidence="6" type="ORF">EI291_02240</name>
</gene>